<evidence type="ECO:0000256" key="5">
    <source>
        <dbReference type="SAM" id="MobiDB-lite"/>
    </source>
</evidence>
<dbReference type="PANTHER" id="PTHR13943:SF77">
    <property type="entry name" value="LRAT DOMAIN-CONTAINING PROTEIN"/>
    <property type="match status" value="1"/>
</dbReference>
<dbReference type="GO" id="GO:0005737">
    <property type="term" value="C:cytoplasm"/>
    <property type="evidence" value="ECO:0007669"/>
    <property type="project" value="TreeGrafter"/>
</dbReference>
<dbReference type="GO" id="GO:0070292">
    <property type="term" value="P:N-acylphosphatidylethanolamine metabolic process"/>
    <property type="evidence" value="ECO:0007669"/>
    <property type="project" value="TreeGrafter"/>
</dbReference>
<evidence type="ECO:0000256" key="1">
    <source>
        <dbReference type="ARBA" id="ARBA00007824"/>
    </source>
</evidence>
<dbReference type="InterPro" id="IPR007053">
    <property type="entry name" value="LRAT_dom"/>
</dbReference>
<evidence type="ECO:0000259" key="6">
    <source>
        <dbReference type="Pfam" id="PF04970"/>
    </source>
</evidence>
<sequence>MCEYEKDSALPEQTRRPKAESEDRLTSKLVKKTDLNPKPGDIIQYGRSNHVALYLGKSAGHIFGSEYVNYDVIVSMKRDGKGNYHIKLHDWAQEYDNFNVRIYNVFEAKYKSFSVEEMAKRAKQWIGCKVAKYSYEKYNCEHFAHKIKHGRMDSIIEIDLIKFRNESNPAHADILEDKCVNDSSNYMELN</sequence>
<evidence type="ECO:0000256" key="3">
    <source>
        <dbReference type="ARBA" id="ARBA00022801"/>
    </source>
</evidence>
<organism evidence="7 8">
    <name type="scientific">Ditylenchus destructor</name>
    <dbReference type="NCBI Taxonomy" id="166010"/>
    <lineage>
        <taxon>Eukaryota</taxon>
        <taxon>Metazoa</taxon>
        <taxon>Ecdysozoa</taxon>
        <taxon>Nematoda</taxon>
        <taxon>Chromadorea</taxon>
        <taxon>Rhabditida</taxon>
        <taxon>Tylenchina</taxon>
        <taxon>Tylenchomorpha</taxon>
        <taxon>Sphaerularioidea</taxon>
        <taxon>Anguinidae</taxon>
        <taxon>Anguininae</taxon>
        <taxon>Ditylenchus</taxon>
    </lineage>
</organism>
<evidence type="ECO:0000313" key="7">
    <source>
        <dbReference type="EMBL" id="KAI1690475.1"/>
    </source>
</evidence>
<dbReference type="Gene3D" id="3.90.1720.10">
    <property type="entry name" value="endopeptidase domain like (from Nostoc punctiforme)"/>
    <property type="match status" value="1"/>
</dbReference>
<dbReference type="EMBL" id="JAKKPZ010001196">
    <property type="protein sequence ID" value="KAI1690475.1"/>
    <property type="molecule type" value="Genomic_DNA"/>
</dbReference>
<keyword evidence="2" id="KW-0808">Transferase</keyword>
<keyword evidence="7" id="KW-0012">Acyltransferase</keyword>
<evidence type="ECO:0000256" key="2">
    <source>
        <dbReference type="ARBA" id="ARBA00022679"/>
    </source>
</evidence>
<gene>
    <name evidence="7" type="ORF">DdX_22460</name>
</gene>
<dbReference type="Proteomes" id="UP001201812">
    <property type="component" value="Unassembled WGS sequence"/>
</dbReference>
<dbReference type="InterPro" id="IPR051496">
    <property type="entry name" value="H-rev107_PLA/AT"/>
</dbReference>
<dbReference type="PANTHER" id="PTHR13943">
    <property type="entry name" value="HRAS-LIKE SUPPRESSOR - RELATED"/>
    <property type="match status" value="1"/>
</dbReference>
<dbReference type="GO" id="GO:0004623">
    <property type="term" value="F:phospholipase A2 activity"/>
    <property type="evidence" value="ECO:0007669"/>
    <property type="project" value="TreeGrafter"/>
</dbReference>
<reference evidence="7" key="1">
    <citation type="submission" date="2022-01" db="EMBL/GenBank/DDBJ databases">
        <title>Genome Sequence Resource for Two Populations of Ditylenchus destructor, the Migratory Endoparasitic Phytonematode.</title>
        <authorList>
            <person name="Zhang H."/>
            <person name="Lin R."/>
            <person name="Xie B."/>
        </authorList>
    </citation>
    <scope>NUCLEOTIDE SEQUENCE</scope>
    <source>
        <strain evidence="7">BazhouSP</strain>
    </source>
</reference>
<proteinExistence type="inferred from homology"/>
<dbReference type="GO" id="GO:0008970">
    <property type="term" value="F:phospholipase A1 activity"/>
    <property type="evidence" value="ECO:0007669"/>
    <property type="project" value="TreeGrafter"/>
</dbReference>
<evidence type="ECO:0000313" key="8">
    <source>
        <dbReference type="Proteomes" id="UP001201812"/>
    </source>
</evidence>
<feature type="domain" description="LRAT" evidence="6">
    <location>
        <begin position="37"/>
        <end position="151"/>
    </location>
</feature>
<dbReference type="GO" id="GO:0016410">
    <property type="term" value="F:N-acyltransferase activity"/>
    <property type="evidence" value="ECO:0007669"/>
    <property type="project" value="TreeGrafter"/>
</dbReference>
<comment type="similarity">
    <text evidence="1">Belongs to the H-rev107 family.</text>
</comment>
<dbReference type="Pfam" id="PF04970">
    <property type="entry name" value="LRAT"/>
    <property type="match status" value="1"/>
</dbReference>
<keyword evidence="4" id="KW-0443">Lipid metabolism</keyword>
<keyword evidence="3" id="KW-0378">Hydrolase</keyword>
<accession>A0AAD4ME76</accession>
<protein>
    <submittedName>
        <fullName evidence="7">Lecithin retinol acyltransferase domain-containing protein</fullName>
    </submittedName>
</protein>
<keyword evidence="8" id="KW-1185">Reference proteome</keyword>
<feature type="region of interest" description="Disordered" evidence="5">
    <location>
        <begin position="1"/>
        <end position="25"/>
    </location>
</feature>
<comment type="caution">
    <text evidence="7">The sequence shown here is derived from an EMBL/GenBank/DDBJ whole genome shotgun (WGS) entry which is preliminary data.</text>
</comment>
<name>A0AAD4ME76_9BILA</name>
<evidence type="ECO:0000256" key="4">
    <source>
        <dbReference type="ARBA" id="ARBA00023098"/>
    </source>
</evidence>
<dbReference type="AlphaFoldDB" id="A0AAD4ME76"/>